<sequence length="102" mass="12136">MEEASPQHRAPNTPFSFMKAYSHTINFVLPYQFEIASKELHFFANLNICYEGAITHLRTRKYFENRERHCSQEGLRCLVSDLQRYKRSIELPKNRDKGEKLL</sequence>
<gene>
    <name evidence="2" type="ORF">Syun_027763</name>
</gene>
<evidence type="ECO:0000313" key="3">
    <source>
        <dbReference type="Proteomes" id="UP001420932"/>
    </source>
</evidence>
<keyword evidence="3" id="KW-1185">Reference proteome</keyword>
<evidence type="ECO:0000313" key="2">
    <source>
        <dbReference type="EMBL" id="KAK9092852.1"/>
    </source>
</evidence>
<proteinExistence type="predicted"/>
<dbReference type="GO" id="GO:0032259">
    <property type="term" value="P:methylation"/>
    <property type="evidence" value="ECO:0007669"/>
    <property type="project" value="UniProtKB-KW"/>
</dbReference>
<dbReference type="EMBL" id="JBBNAF010000012">
    <property type="protein sequence ID" value="KAK9092852.1"/>
    <property type="molecule type" value="Genomic_DNA"/>
</dbReference>
<protein>
    <submittedName>
        <fullName evidence="2">Uncharacterized protein</fullName>
    </submittedName>
</protein>
<dbReference type="Proteomes" id="UP001420932">
    <property type="component" value="Unassembled WGS sequence"/>
</dbReference>
<keyword evidence="1" id="KW-0808">Transferase</keyword>
<organism evidence="2 3">
    <name type="scientific">Stephania yunnanensis</name>
    <dbReference type="NCBI Taxonomy" id="152371"/>
    <lineage>
        <taxon>Eukaryota</taxon>
        <taxon>Viridiplantae</taxon>
        <taxon>Streptophyta</taxon>
        <taxon>Embryophyta</taxon>
        <taxon>Tracheophyta</taxon>
        <taxon>Spermatophyta</taxon>
        <taxon>Magnoliopsida</taxon>
        <taxon>Ranunculales</taxon>
        <taxon>Menispermaceae</taxon>
        <taxon>Menispermoideae</taxon>
        <taxon>Cissampelideae</taxon>
        <taxon>Stephania</taxon>
    </lineage>
</organism>
<name>A0AAP0ELA4_9MAGN</name>
<dbReference type="GO" id="GO:0008168">
    <property type="term" value="F:methyltransferase activity"/>
    <property type="evidence" value="ECO:0007669"/>
    <property type="project" value="UniProtKB-KW"/>
</dbReference>
<dbReference type="AlphaFoldDB" id="A0AAP0ELA4"/>
<keyword evidence="1" id="KW-0489">Methyltransferase</keyword>
<dbReference type="InterPro" id="IPR004159">
    <property type="entry name" value="Put_SAM_MeTrfase"/>
</dbReference>
<accession>A0AAP0ELA4</accession>
<comment type="caution">
    <text evidence="2">The sequence shown here is derived from an EMBL/GenBank/DDBJ whole genome shotgun (WGS) entry which is preliminary data.</text>
</comment>
<dbReference type="Pfam" id="PF03141">
    <property type="entry name" value="Methyltransf_29"/>
    <property type="match status" value="1"/>
</dbReference>
<evidence type="ECO:0000256" key="1">
    <source>
        <dbReference type="ARBA" id="ARBA00022603"/>
    </source>
</evidence>
<reference evidence="2 3" key="1">
    <citation type="submission" date="2024-01" db="EMBL/GenBank/DDBJ databases">
        <title>Genome assemblies of Stephania.</title>
        <authorList>
            <person name="Yang L."/>
        </authorList>
    </citation>
    <scope>NUCLEOTIDE SEQUENCE [LARGE SCALE GENOMIC DNA]</scope>
    <source>
        <strain evidence="2">YNDBR</strain>
        <tissue evidence="2">Leaf</tissue>
    </source>
</reference>